<evidence type="ECO:0000259" key="3">
    <source>
        <dbReference type="Pfam" id="PF01510"/>
    </source>
</evidence>
<dbReference type="GO" id="GO:0042742">
    <property type="term" value="P:defense response to bacterium"/>
    <property type="evidence" value="ECO:0007669"/>
    <property type="project" value="UniProtKB-KW"/>
</dbReference>
<keyword evidence="1" id="KW-0929">Antimicrobial</keyword>
<dbReference type="Gene3D" id="3.40.80.10">
    <property type="entry name" value="Peptidoglycan recognition protein-like"/>
    <property type="match status" value="1"/>
</dbReference>
<sequence>MKLTQTAFSANQYIADERPKRQIYIHHTAGNADPFGVFKFWESNRERIATCVTIGGKPRRGSNWQDGEVVQGYSSRFWAFHLGLTESTFQKFNVPYISLDKISIGIEICNWGQLTLKNGKFYNWANGEVPADEVCELKTEHRGFKYYHNYTDAQIDAVKDLLLLWKQRYNIPLEYHADIWDVTPRALRGEAGVFTHNSVRYDKVDVYPHPKLVSMLKSL</sequence>
<dbReference type="Pfam" id="PF01510">
    <property type="entry name" value="Amidase_2"/>
    <property type="match status" value="1"/>
</dbReference>
<accession>A0A6J5MA41</accession>
<gene>
    <name evidence="4" type="ORF">UFOVP449_211</name>
</gene>
<evidence type="ECO:0000313" key="4">
    <source>
        <dbReference type="EMBL" id="CAB4143528.1"/>
    </source>
</evidence>
<dbReference type="InterPro" id="IPR036505">
    <property type="entry name" value="Amidase/PGRP_sf"/>
</dbReference>
<reference evidence="4" key="1">
    <citation type="submission" date="2020-04" db="EMBL/GenBank/DDBJ databases">
        <authorList>
            <person name="Chiriac C."/>
            <person name="Salcher M."/>
            <person name="Ghai R."/>
            <person name="Kavagutti S V."/>
        </authorList>
    </citation>
    <scope>NUCLEOTIDE SEQUENCE</scope>
</reference>
<dbReference type="SUPFAM" id="SSF55846">
    <property type="entry name" value="N-acetylmuramoyl-L-alanine amidase-like"/>
    <property type="match status" value="1"/>
</dbReference>
<dbReference type="GO" id="GO:0001897">
    <property type="term" value="P:symbiont-mediated cytolysis of host cell"/>
    <property type="evidence" value="ECO:0007669"/>
    <property type="project" value="UniProtKB-ARBA"/>
</dbReference>
<dbReference type="GO" id="GO:0008745">
    <property type="term" value="F:N-acetylmuramoyl-L-alanine amidase activity"/>
    <property type="evidence" value="ECO:0007669"/>
    <property type="project" value="InterPro"/>
</dbReference>
<dbReference type="EMBL" id="LR796420">
    <property type="protein sequence ID" value="CAB4143528.1"/>
    <property type="molecule type" value="Genomic_DNA"/>
</dbReference>
<keyword evidence="2" id="KW-0081">Bacteriolytic enzyme</keyword>
<name>A0A6J5MA41_9CAUD</name>
<feature type="domain" description="N-acetylmuramoyl-L-alanine amidase" evidence="3">
    <location>
        <begin position="19"/>
        <end position="186"/>
    </location>
</feature>
<organism evidence="4">
    <name type="scientific">uncultured Caudovirales phage</name>
    <dbReference type="NCBI Taxonomy" id="2100421"/>
    <lineage>
        <taxon>Viruses</taxon>
        <taxon>Duplodnaviria</taxon>
        <taxon>Heunggongvirae</taxon>
        <taxon>Uroviricota</taxon>
        <taxon>Caudoviricetes</taxon>
        <taxon>Peduoviridae</taxon>
        <taxon>Maltschvirus</taxon>
        <taxon>Maltschvirus maltsch</taxon>
    </lineage>
</organism>
<protein>
    <submittedName>
        <fullName evidence="4">N-acetylmuramoyl-L-alanine amidase domain containing protein</fullName>
    </submittedName>
</protein>
<proteinExistence type="predicted"/>
<evidence type="ECO:0000256" key="1">
    <source>
        <dbReference type="ARBA" id="ARBA00022529"/>
    </source>
</evidence>
<dbReference type="InterPro" id="IPR002502">
    <property type="entry name" value="Amidase_domain"/>
</dbReference>
<dbReference type="GO" id="GO:0009253">
    <property type="term" value="P:peptidoglycan catabolic process"/>
    <property type="evidence" value="ECO:0007669"/>
    <property type="project" value="InterPro"/>
</dbReference>
<evidence type="ECO:0000256" key="2">
    <source>
        <dbReference type="ARBA" id="ARBA00022638"/>
    </source>
</evidence>